<comment type="caution">
    <text evidence="1">The sequence shown here is derived from an EMBL/GenBank/DDBJ whole genome shotgun (WGS) entry which is preliminary data.</text>
</comment>
<proteinExistence type="predicted"/>
<dbReference type="Proteomes" id="UP001596548">
    <property type="component" value="Unassembled WGS sequence"/>
</dbReference>
<reference evidence="2" key="1">
    <citation type="journal article" date="2019" name="Int. J. Syst. Evol. Microbiol.">
        <title>The Global Catalogue of Microorganisms (GCM) 10K type strain sequencing project: providing services to taxonomists for standard genome sequencing and annotation.</title>
        <authorList>
            <consortium name="The Broad Institute Genomics Platform"/>
            <consortium name="The Broad Institute Genome Sequencing Center for Infectious Disease"/>
            <person name="Wu L."/>
            <person name="Ma J."/>
        </authorList>
    </citation>
    <scope>NUCLEOTIDE SEQUENCE [LARGE SCALE GENOMIC DNA]</scope>
    <source>
        <strain evidence="2">XZYJT-10</strain>
    </source>
</reference>
<name>A0ABW2HSZ0_9ACTN</name>
<organism evidence="1 2">
    <name type="scientific">Paractinoplanes rhizophilus</name>
    <dbReference type="NCBI Taxonomy" id="1416877"/>
    <lineage>
        <taxon>Bacteria</taxon>
        <taxon>Bacillati</taxon>
        <taxon>Actinomycetota</taxon>
        <taxon>Actinomycetes</taxon>
        <taxon>Micromonosporales</taxon>
        <taxon>Micromonosporaceae</taxon>
        <taxon>Paractinoplanes</taxon>
    </lineage>
</organism>
<protein>
    <recommendedName>
        <fullName evidence="3">Minor tail protein</fullName>
    </recommendedName>
</protein>
<evidence type="ECO:0008006" key="3">
    <source>
        <dbReference type="Google" id="ProtNLM"/>
    </source>
</evidence>
<gene>
    <name evidence="1" type="ORF">ACFQS1_19725</name>
</gene>
<dbReference type="RefSeq" id="WP_378970263.1">
    <property type="nucleotide sequence ID" value="NZ_JBHTBJ010000013.1"/>
</dbReference>
<evidence type="ECO:0000313" key="2">
    <source>
        <dbReference type="Proteomes" id="UP001596548"/>
    </source>
</evidence>
<sequence>MAGVVVQVKSLAQNTATGTASITLDSPATAGNKLVVVYGGDDYVTSGNKPAGFTEPTGGRQETFLGHYVWYKTAAGGETTFSCTPGSSVTWCMIALELSGVGSLDVSNGTLQQSSGTTMTTPAVTPSAGNRFAVASIGGSFNGAFNTGVGSWTNGYTETADVATTLGSGTRDNISVASLSFTADGVSGTSTGITWDNGVTPQSRTGIILVFQEAAPATATPWRNVQVVPPVAVHRAATY</sequence>
<accession>A0ABW2HSZ0</accession>
<keyword evidence="2" id="KW-1185">Reference proteome</keyword>
<dbReference type="EMBL" id="JBHTBJ010000013">
    <property type="protein sequence ID" value="MFC7276228.1"/>
    <property type="molecule type" value="Genomic_DNA"/>
</dbReference>
<evidence type="ECO:0000313" key="1">
    <source>
        <dbReference type="EMBL" id="MFC7276228.1"/>
    </source>
</evidence>